<keyword evidence="1" id="KW-0732">Signal</keyword>
<dbReference type="InterPro" id="IPR014044">
    <property type="entry name" value="CAP_dom"/>
</dbReference>
<dbReference type="EMBL" id="JAMRXG010000004">
    <property type="protein sequence ID" value="MCM6773990.1"/>
    <property type="molecule type" value="Genomic_DNA"/>
</dbReference>
<dbReference type="Pfam" id="PF00188">
    <property type="entry name" value="CAP"/>
    <property type="match status" value="1"/>
</dbReference>
<dbReference type="Proteomes" id="UP001139157">
    <property type="component" value="Unassembled WGS sequence"/>
</dbReference>
<sequence>MKTLRSTVAGALAVLAMAPVVGSAPAGAATSEEQMLSVVNAARARYGASPMVWDADAAASAVQYARACKFEHSASNGRYGENLYAGTGERTFQQAVDSWMAEAKDYDYNNPGFSPKTGHFTQVVWKGSTRLAVGIASCPAGTIFSRPSTFVVARFVPPGNVSGRFAENVGRPQN</sequence>
<dbReference type="PANTHER" id="PTHR10334">
    <property type="entry name" value="CYSTEINE-RICH SECRETORY PROTEIN-RELATED"/>
    <property type="match status" value="1"/>
</dbReference>
<feature type="chain" id="PRO_5041000858" evidence="1">
    <location>
        <begin position="29"/>
        <end position="174"/>
    </location>
</feature>
<evidence type="ECO:0000313" key="3">
    <source>
        <dbReference type="EMBL" id="MCM6773990.1"/>
    </source>
</evidence>
<dbReference type="GO" id="GO:0005576">
    <property type="term" value="C:extracellular region"/>
    <property type="evidence" value="ECO:0007669"/>
    <property type="project" value="InterPro"/>
</dbReference>
<reference evidence="3" key="1">
    <citation type="submission" date="2022-06" db="EMBL/GenBank/DDBJ databases">
        <title>Novel species in genus nocardia.</title>
        <authorList>
            <person name="Li F."/>
        </authorList>
    </citation>
    <scope>NUCLEOTIDE SEQUENCE</scope>
    <source>
        <strain evidence="3">CDC141</strain>
    </source>
</reference>
<evidence type="ECO:0000259" key="2">
    <source>
        <dbReference type="SMART" id="SM00198"/>
    </source>
</evidence>
<dbReference type="PROSITE" id="PS01009">
    <property type="entry name" value="CRISP_1"/>
    <property type="match status" value="1"/>
</dbReference>
<accession>A0A9X2E5F1</accession>
<dbReference type="InterPro" id="IPR001283">
    <property type="entry name" value="CRISP-related"/>
</dbReference>
<dbReference type="SUPFAM" id="SSF55797">
    <property type="entry name" value="PR-1-like"/>
    <property type="match status" value="1"/>
</dbReference>
<proteinExistence type="predicted"/>
<dbReference type="InterPro" id="IPR035940">
    <property type="entry name" value="CAP_sf"/>
</dbReference>
<feature type="domain" description="SCP" evidence="2">
    <location>
        <begin position="30"/>
        <end position="163"/>
    </location>
</feature>
<keyword evidence="4" id="KW-1185">Reference proteome</keyword>
<dbReference type="InterPro" id="IPR034113">
    <property type="entry name" value="SCP_GAPR1-like"/>
</dbReference>
<organism evidence="3 4">
    <name type="scientific">Nocardia pulmonis</name>
    <dbReference type="NCBI Taxonomy" id="2951408"/>
    <lineage>
        <taxon>Bacteria</taxon>
        <taxon>Bacillati</taxon>
        <taxon>Actinomycetota</taxon>
        <taxon>Actinomycetes</taxon>
        <taxon>Mycobacteriales</taxon>
        <taxon>Nocardiaceae</taxon>
        <taxon>Nocardia</taxon>
    </lineage>
</organism>
<dbReference type="CDD" id="cd05382">
    <property type="entry name" value="CAP_GAPR1-like"/>
    <property type="match status" value="1"/>
</dbReference>
<name>A0A9X2E5F1_9NOCA</name>
<evidence type="ECO:0000256" key="1">
    <source>
        <dbReference type="SAM" id="SignalP"/>
    </source>
</evidence>
<protein>
    <submittedName>
        <fullName evidence="3">CAP family protein</fullName>
    </submittedName>
</protein>
<dbReference type="PRINTS" id="PR00837">
    <property type="entry name" value="V5TPXLIKE"/>
</dbReference>
<dbReference type="InterPro" id="IPR018244">
    <property type="entry name" value="Allrgn_V5/Tpx1_CS"/>
</dbReference>
<feature type="signal peptide" evidence="1">
    <location>
        <begin position="1"/>
        <end position="28"/>
    </location>
</feature>
<dbReference type="RefSeq" id="WP_251911175.1">
    <property type="nucleotide sequence ID" value="NZ_JAMRXG010000004.1"/>
</dbReference>
<evidence type="ECO:0000313" key="4">
    <source>
        <dbReference type="Proteomes" id="UP001139157"/>
    </source>
</evidence>
<comment type="caution">
    <text evidence="3">The sequence shown here is derived from an EMBL/GenBank/DDBJ whole genome shotgun (WGS) entry which is preliminary data.</text>
</comment>
<dbReference type="Gene3D" id="3.40.33.10">
    <property type="entry name" value="CAP"/>
    <property type="match status" value="1"/>
</dbReference>
<dbReference type="AlphaFoldDB" id="A0A9X2E5F1"/>
<dbReference type="SMART" id="SM00198">
    <property type="entry name" value="SCP"/>
    <property type="match status" value="1"/>
</dbReference>
<gene>
    <name evidence="3" type="ORF">NDR86_10950</name>
</gene>